<name>A0A919IB32_9ACTN</name>
<gene>
    <name evidence="1" type="ORF">Acy02nite_03650</name>
</gene>
<reference evidence="1" key="1">
    <citation type="submission" date="2021-01" db="EMBL/GenBank/DDBJ databases">
        <title>Whole genome shotgun sequence of Actinoplanes cyaneus NBRC 14990.</title>
        <authorList>
            <person name="Komaki H."/>
            <person name="Tamura T."/>
        </authorList>
    </citation>
    <scope>NUCLEOTIDE SEQUENCE</scope>
    <source>
        <strain evidence="1">NBRC 14990</strain>
    </source>
</reference>
<dbReference type="Proteomes" id="UP000619479">
    <property type="component" value="Unassembled WGS sequence"/>
</dbReference>
<evidence type="ECO:0000313" key="1">
    <source>
        <dbReference type="EMBL" id="GID62484.1"/>
    </source>
</evidence>
<organism evidence="1 2">
    <name type="scientific">Actinoplanes cyaneus</name>
    <dbReference type="NCBI Taxonomy" id="52696"/>
    <lineage>
        <taxon>Bacteria</taxon>
        <taxon>Bacillati</taxon>
        <taxon>Actinomycetota</taxon>
        <taxon>Actinomycetes</taxon>
        <taxon>Micromonosporales</taxon>
        <taxon>Micromonosporaceae</taxon>
        <taxon>Actinoplanes</taxon>
    </lineage>
</organism>
<evidence type="ECO:0000313" key="2">
    <source>
        <dbReference type="Proteomes" id="UP000619479"/>
    </source>
</evidence>
<accession>A0A919IB32</accession>
<comment type="caution">
    <text evidence="1">The sequence shown here is derived from an EMBL/GenBank/DDBJ whole genome shotgun (WGS) entry which is preliminary data.</text>
</comment>
<dbReference type="AlphaFoldDB" id="A0A919IB32"/>
<sequence>MRTRLRHLRHGSRVFTWRAEIHHVRGDRDWHRCIRVRVWGTGKAGQALQADLLSLFVGPWGCAADGSYPTPADVRALILFALRSGWDPSRRGGTFALSEMQHADAFVLPDFVLTDRLRTPHGADPTDRVLAFHAREQG</sequence>
<dbReference type="EMBL" id="BOMH01000002">
    <property type="protein sequence ID" value="GID62484.1"/>
    <property type="molecule type" value="Genomic_DNA"/>
</dbReference>
<keyword evidence="2" id="KW-1185">Reference proteome</keyword>
<protein>
    <submittedName>
        <fullName evidence="1">Uncharacterized protein</fullName>
    </submittedName>
</protein>
<proteinExistence type="predicted"/>
<dbReference type="RefSeq" id="WP_203737952.1">
    <property type="nucleotide sequence ID" value="NZ_BAAAUC010000002.1"/>
</dbReference>